<dbReference type="AlphaFoldDB" id="A0AA36F6F8"/>
<gene>
    <name evidence="1" type="ORF">OCTVUL_1B018629</name>
</gene>
<sequence>MEALLILKNDNSILLKEADTGEAIVIMDKDYYKDKILEIVPDKTYYNKEPKQPEEAIMDKIKTLIKDYFTDKEKDYLCNSVIKRSNFYGLPQILKSP</sequence>
<dbReference type="Proteomes" id="UP001162480">
    <property type="component" value="Chromosome 7"/>
</dbReference>
<organism evidence="1 2">
    <name type="scientific">Octopus vulgaris</name>
    <name type="common">Common octopus</name>
    <dbReference type="NCBI Taxonomy" id="6645"/>
    <lineage>
        <taxon>Eukaryota</taxon>
        <taxon>Metazoa</taxon>
        <taxon>Spiralia</taxon>
        <taxon>Lophotrochozoa</taxon>
        <taxon>Mollusca</taxon>
        <taxon>Cephalopoda</taxon>
        <taxon>Coleoidea</taxon>
        <taxon>Octopodiformes</taxon>
        <taxon>Octopoda</taxon>
        <taxon>Incirrata</taxon>
        <taxon>Octopodidae</taxon>
        <taxon>Octopus</taxon>
    </lineage>
</organism>
<reference evidence="1" key="1">
    <citation type="submission" date="2023-08" db="EMBL/GenBank/DDBJ databases">
        <authorList>
            <person name="Alioto T."/>
            <person name="Alioto T."/>
            <person name="Gomez Garrido J."/>
        </authorList>
    </citation>
    <scope>NUCLEOTIDE SEQUENCE</scope>
</reference>
<evidence type="ECO:0000313" key="2">
    <source>
        <dbReference type="Proteomes" id="UP001162480"/>
    </source>
</evidence>
<keyword evidence="2" id="KW-1185">Reference proteome</keyword>
<name>A0AA36F6F8_OCTVU</name>
<protein>
    <submittedName>
        <fullName evidence="1">Uncharacterized protein</fullName>
    </submittedName>
</protein>
<accession>A0AA36F6F8</accession>
<evidence type="ECO:0000313" key="1">
    <source>
        <dbReference type="EMBL" id="CAI9726109.1"/>
    </source>
</evidence>
<dbReference type="EMBL" id="OX597820">
    <property type="protein sequence ID" value="CAI9726109.1"/>
    <property type="molecule type" value="Genomic_DNA"/>
</dbReference>
<proteinExistence type="predicted"/>